<comment type="caution">
    <text evidence="9">Lacks conserved residue(s) required for the propagation of feature annotation.</text>
</comment>
<dbReference type="InterPro" id="IPR004506">
    <property type="entry name" value="MnmA-like"/>
</dbReference>
<dbReference type="InterPro" id="IPR046884">
    <property type="entry name" value="MnmA-like_central"/>
</dbReference>
<dbReference type="HAMAP" id="MF_00144">
    <property type="entry name" value="tRNA_thiouridyl_MnmA"/>
    <property type="match status" value="1"/>
</dbReference>
<feature type="binding site" evidence="9">
    <location>
        <begin position="13"/>
        <end position="20"/>
    </location>
    <ligand>
        <name>ATP</name>
        <dbReference type="ChEBI" id="CHEBI:30616"/>
    </ligand>
</feature>
<evidence type="ECO:0000256" key="5">
    <source>
        <dbReference type="ARBA" id="ARBA00022840"/>
    </source>
</evidence>
<protein>
    <recommendedName>
        <fullName evidence="9">tRNA-specific 2-thiouridylase MnmA</fullName>
        <ecNumber evidence="9">2.8.1.13</ecNumber>
    </recommendedName>
</protein>
<dbReference type="InterPro" id="IPR046885">
    <property type="entry name" value="MnmA-like_C"/>
</dbReference>
<gene>
    <name evidence="9 12" type="primary">mnmA</name>
    <name evidence="12" type="ORF">DAY19_14600</name>
</gene>
<keyword evidence="6 9" id="KW-0694">RNA-binding</keyword>
<keyword evidence="3 9" id="KW-0819">tRNA processing</keyword>
<feature type="binding site" evidence="9">
    <location>
        <position position="128"/>
    </location>
    <ligand>
        <name>ATP</name>
        <dbReference type="ChEBI" id="CHEBI:30616"/>
    </ligand>
</feature>
<feature type="active site" description="Cysteine persulfide intermediate" evidence="9">
    <location>
        <position position="200"/>
    </location>
</feature>
<dbReference type="Pfam" id="PF20258">
    <property type="entry name" value="tRNA_Me_trans_C"/>
    <property type="match status" value="1"/>
</dbReference>
<comment type="caution">
    <text evidence="12">The sequence shown here is derived from an EMBL/GenBank/DDBJ whole genome shotgun (WGS) entry which is preliminary data.</text>
</comment>
<evidence type="ECO:0000256" key="2">
    <source>
        <dbReference type="ARBA" id="ARBA00022679"/>
    </source>
</evidence>
<dbReference type="Proteomes" id="UP000443582">
    <property type="component" value="Unassembled WGS sequence"/>
</dbReference>
<evidence type="ECO:0000256" key="7">
    <source>
        <dbReference type="ARBA" id="ARBA00023157"/>
    </source>
</evidence>
<dbReference type="SUPFAM" id="SSF52402">
    <property type="entry name" value="Adenine nucleotide alpha hydrolases-like"/>
    <property type="match status" value="1"/>
</dbReference>
<comment type="function">
    <text evidence="9">Catalyzes the 2-thiolation of uridine at the wobble position (U34) of tRNA, leading to the formation of s(2)U34.</text>
</comment>
<evidence type="ECO:0000259" key="10">
    <source>
        <dbReference type="Pfam" id="PF20258"/>
    </source>
</evidence>
<dbReference type="Pfam" id="PF03054">
    <property type="entry name" value="tRNA_Me_trans"/>
    <property type="match status" value="1"/>
</dbReference>
<sequence length="377" mass="42616">MTSIGNGKTVIVGMSGGVDSSVCAALLKEQGYNVIGMFMKNWEEQDENGNCKASLEFEDVIKVCEKLDIPYYSVDFVKEYRDNVFANFLEEYEQGYTPNPDILCNREIKFKVFFNKAMELGADYLATGHYCQTKKIDGQSRLIKGLDNNKDQTYFLYTIKSDVLDKVLFPVGNIEKPQVREIAKKYDLITHDKKDSTGICFIGERNFKNFLSNYIQIKEGDFELLDGTKVGRHSGSAFYTIGQRKGLGLGGPGEPWFVVGKDTQRNVVLVERGEKHGALYADYLTATELSWVDKDFAPSVGQRVKAKIRYRQKDQACTITEVADDFVKVEFDEPQRAIAQRQSIVFYTQMDGEEVCLGGGMIKEAGPSYFEQNKELP</sequence>
<feature type="region of interest" description="Interaction with tRNA" evidence="9">
    <location>
        <begin position="150"/>
        <end position="152"/>
    </location>
</feature>
<keyword evidence="4 9" id="KW-0547">Nucleotide-binding</keyword>
<dbReference type="Gene3D" id="2.30.30.280">
    <property type="entry name" value="Adenine nucleotide alpha hydrolases-like domains"/>
    <property type="match status" value="1"/>
</dbReference>
<evidence type="ECO:0000256" key="9">
    <source>
        <dbReference type="HAMAP-Rule" id="MF_00144"/>
    </source>
</evidence>
<dbReference type="InterPro" id="IPR014729">
    <property type="entry name" value="Rossmann-like_a/b/a_fold"/>
</dbReference>
<dbReference type="PANTHER" id="PTHR11933:SF5">
    <property type="entry name" value="MITOCHONDRIAL TRNA-SPECIFIC 2-THIOURIDYLASE 1"/>
    <property type="match status" value="1"/>
</dbReference>
<feature type="active site" description="Nucleophile" evidence="9">
    <location>
        <position position="104"/>
    </location>
</feature>
<evidence type="ECO:0000256" key="4">
    <source>
        <dbReference type="ARBA" id="ARBA00022741"/>
    </source>
</evidence>
<dbReference type="CDD" id="cd01998">
    <property type="entry name" value="MnmA_TRMU-like"/>
    <property type="match status" value="1"/>
</dbReference>
<keyword evidence="13" id="KW-1185">Reference proteome</keyword>
<dbReference type="EMBL" id="QDKL01000004">
    <property type="protein sequence ID" value="RZF20389.1"/>
    <property type="molecule type" value="Genomic_DNA"/>
</dbReference>
<feature type="domain" description="tRNA-specific 2-thiouridylase MnmA-like C-terminal" evidence="10">
    <location>
        <begin position="283"/>
        <end position="362"/>
    </location>
</feature>
<feature type="site" description="Interaction with tRNA" evidence="9">
    <location>
        <position position="342"/>
    </location>
</feature>
<organism evidence="12 13">
    <name type="scientific">Halobacteriovorax vibrionivorans</name>
    <dbReference type="NCBI Taxonomy" id="2152716"/>
    <lineage>
        <taxon>Bacteria</taxon>
        <taxon>Pseudomonadati</taxon>
        <taxon>Bdellovibrionota</taxon>
        <taxon>Bacteriovoracia</taxon>
        <taxon>Bacteriovoracales</taxon>
        <taxon>Halobacteriovoraceae</taxon>
        <taxon>Halobacteriovorax</taxon>
    </lineage>
</organism>
<dbReference type="NCBIfam" id="NF001138">
    <property type="entry name" value="PRK00143.1"/>
    <property type="match status" value="1"/>
</dbReference>
<feature type="region of interest" description="Interaction with target base in tRNA" evidence="9">
    <location>
        <begin position="99"/>
        <end position="101"/>
    </location>
</feature>
<keyword evidence="2 9" id="KW-0808">Transferase</keyword>
<feature type="region of interest" description="Interaction with tRNA" evidence="9">
    <location>
        <begin position="309"/>
        <end position="310"/>
    </location>
</feature>
<comment type="subcellular location">
    <subcellularLocation>
        <location evidence="9">Cytoplasm</location>
    </subcellularLocation>
</comment>
<accession>A0ABY0ICX8</accession>
<keyword evidence="9" id="KW-0963">Cytoplasm</keyword>
<keyword evidence="5 9" id="KW-0067">ATP-binding</keyword>
<dbReference type="Pfam" id="PF20259">
    <property type="entry name" value="tRNA_Me_trans_M"/>
    <property type="match status" value="1"/>
</dbReference>
<evidence type="ECO:0000256" key="8">
    <source>
        <dbReference type="ARBA" id="ARBA00051542"/>
    </source>
</evidence>
<dbReference type="Gene3D" id="3.40.50.620">
    <property type="entry name" value="HUPs"/>
    <property type="match status" value="1"/>
</dbReference>
<feature type="binding site" evidence="9">
    <location>
        <position position="39"/>
    </location>
    <ligand>
        <name>ATP</name>
        <dbReference type="ChEBI" id="CHEBI:30616"/>
    </ligand>
</feature>
<keyword evidence="7" id="KW-1015">Disulfide bond</keyword>
<comment type="catalytic activity">
    <reaction evidence="8 9">
        <text>S-sulfanyl-L-cysteinyl-[protein] + uridine(34) in tRNA + AH2 + ATP = 2-thiouridine(34) in tRNA + L-cysteinyl-[protein] + A + AMP + diphosphate + H(+)</text>
        <dbReference type="Rhea" id="RHEA:47032"/>
        <dbReference type="Rhea" id="RHEA-COMP:10131"/>
        <dbReference type="Rhea" id="RHEA-COMP:11726"/>
        <dbReference type="Rhea" id="RHEA-COMP:11727"/>
        <dbReference type="Rhea" id="RHEA-COMP:11728"/>
        <dbReference type="ChEBI" id="CHEBI:13193"/>
        <dbReference type="ChEBI" id="CHEBI:15378"/>
        <dbReference type="ChEBI" id="CHEBI:17499"/>
        <dbReference type="ChEBI" id="CHEBI:29950"/>
        <dbReference type="ChEBI" id="CHEBI:30616"/>
        <dbReference type="ChEBI" id="CHEBI:33019"/>
        <dbReference type="ChEBI" id="CHEBI:61963"/>
        <dbReference type="ChEBI" id="CHEBI:65315"/>
        <dbReference type="ChEBI" id="CHEBI:87170"/>
        <dbReference type="ChEBI" id="CHEBI:456215"/>
        <dbReference type="EC" id="2.8.1.13"/>
    </reaction>
</comment>
<feature type="domain" description="tRNA-specific 2-thiouridylase MnmA-like central" evidence="11">
    <location>
        <begin position="208"/>
        <end position="270"/>
    </location>
</feature>
<evidence type="ECO:0000313" key="12">
    <source>
        <dbReference type="EMBL" id="RZF20389.1"/>
    </source>
</evidence>
<dbReference type="InterPro" id="IPR023382">
    <property type="entry name" value="MnmA-like_central_sf"/>
</dbReference>
<dbReference type="RefSeq" id="WP_133296992.1">
    <property type="nucleotide sequence ID" value="NZ_QDKL01000004.1"/>
</dbReference>
<dbReference type="GO" id="GO:0103016">
    <property type="term" value="F:tRNA-uridine 2-sulfurtransferase activity"/>
    <property type="evidence" value="ECO:0007669"/>
    <property type="project" value="UniProtKB-EC"/>
</dbReference>
<evidence type="ECO:0000313" key="13">
    <source>
        <dbReference type="Proteomes" id="UP000443582"/>
    </source>
</evidence>
<evidence type="ECO:0000256" key="1">
    <source>
        <dbReference type="ARBA" id="ARBA00022555"/>
    </source>
</evidence>
<dbReference type="Gene3D" id="2.40.30.10">
    <property type="entry name" value="Translation factors"/>
    <property type="match status" value="1"/>
</dbReference>
<proteinExistence type="inferred from homology"/>
<reference evidence="13" key="1">
    <citation type="journal article" date="2019" name="Int. J. Syst. Evol. Microbiol.">
        <title>Halobacteriovorax valvorus sp. nov., a novel prokaryotic predator isolated from coastal seawater of China.</title>
        <authorList>
            <person name="Chen M.-X."/>
        </authorList>
    </citation>
    <scope>NUCLEOTIDE SEQUENCE [LARGE SCALE GENOMIC DNA]</scope>
    <source>
        <strain evidence="13">BL9</strain>
    </source>
</reference>
<evidence type="ECO:0000259" key="11">
    <source>
        <dbReference type="Pfam" id="PF20259"/>
    </source>
</evidence>
<evidence type="ECO:0000256" key="3">
    <source>
        <dbReference type="ARBA" id="ARBA00022694"/>
    </source>
</evidence>
<dbReference type="EC" id="2.8.1.13" evidence="9"/>
<dbReference type="PANTHER" id="PTHR11933">
    <property type="entry name" value="TRNA 5-METHYLAMINOMETHYL-2-THIOURIDYLATE -METHYLTRANSFERASE"/>
    <property type="match status" value="1"/>
</dbReference>
<evidence type="ECO:0000256" key="6">
    <source>
        <dbReference type="ARBA" id="ARBA00022884"/>
    </source>
</evidence>
<dbReference type="NCBIfam" id="TIGR00420">
    <property type="entry name" value="trmU"/>
    <property type="match status" value="1"/>
</dbReference>
<comment type="similarity">
    <text evidence="9">Belongs to the MnmA/TRMU family.</text>
</comment>
<name>A0ABY0ICX8_9BACT</name>
<keyword evidence="1 9" id="KW-0820">tRNA-binding</keyword>
<feature type="site" description="Interaction with tRNA" evidence="9">
    <location>
        <position position="129"/>
    </location>
</feature>